<dbReference type="SUPFAM" id="SSF55961">
    <property type="entry name" value="Bet v1-like"/>
    <property type="match status" value="1"/>
</dbReference>
<name>A0A3N2C0P4_9MICO</name>
<reference evidence="2 3" key="1">
    <citation type="submission" date="2018-11" db="EMBL/GenBank/DDBJ databases">
        <title>Sequencing the genomes of 1000 actinobacteria strains.</title>
        <authorList>
            <person name="Klenk H.-P."/>
        </authorList>
    </citation>
    <scope>NUCLEOTIDE SEQUENCE [LARGE SCALE GENOMIC DNA]</scope>
    <source>
        <strain evidence="2 3">DSM 14012</strain>
    </source>
</reference>
<dbReference type="EMBL" id="RKHL01000001">
    <property type="protein sequence ID" value="ROR80884.1"/>
    <property type="molecule type" value="Genomic_DNA"/>
</dbReference>
<dbReference type="AlphaFoldDB" id="A0A3N2C0P4"/>
<evidence type="ECO:0000256" key="1">
    <source>
        <dbReference type="SAM" id="MobiDB-lite"/>
    </source>
</evidence>
<keyword evidence="3" id="KW-1185">Reference proteome</keyword>
<organism evidence="2 3">
    <name type="scientific">Plantibacter flavus</name>
    <dbReference type="NCBI Taxonomy" id="150123"/>
    <lineage>
        <taxon>Bacteria</taxon>
        <taxon>Bacillati</taxon>
        <taxon>Actinomycetota</taxon>
        <taxon>Actinomycetes</taxon>
        <taxon>Micrococcales</taxon>
        <taxon>Microbacteriaceae</taxon>
        <taxon>Plantibacter</taxon>
    </lineage>
</organism>
<feature type="region of interest" description="Disordered" evidence="1">
    <location>
        <begin position="155"/>
        <end position="175"/>
    </location>
</feature>
<evidence type="ECO:0000313" key="2">
    <source>
        <dbReference type="EMBL" id="ROR80884.1"/>
    </source>
</evidence>
<protein>
    <recommendedName>
        <fullName evidence="4">SRPBCC family protein</fullName>
    </recommendedName>
</protein>
<gene>
    <name evidence="2" type="ORF">EDD42_0931</name>
</gene>
<dbReference type="Proteomes" id="UP000266915">
    <property type="component" value="Unassembled WGS sequence"/>
</dbReference>
<sequence>MLKLVLDCDVDVAWRALRSPAVLRELYSPVMGLEALDADGFPTIWEPGAHRVRVKAAGAIPVGDQIIDLEFIERRDGTRILHDQGDPVSGPLSKLAGWDHQMAVARDKHDPTKTLYRDRLVITGAIAPLYWYPLWATWQWRGARIKALAPSWAYDPPLPGDEEDDEVGATVEGAI</sequence>
<evidence type="ECO:0000313" key="3">
    <source>
        <dbReference type="Proteomes" id="UP000266915"/>
    </source>
</evidence>
<proteinExistence type="predicted"/>
<evidence type="ECO:0008006" key="4">
    <source>
        <dbReference type="Google" id="ProtNLM"/>
    </source>
</evidence>
<accession>A0A3N2C0P4</accession>
<dbReference type="RefSeq" id="WP_229940281.1">
    <property type="nucleotide sequence ID" value="NZ_JARAHF010000001.1"/>
</dbReference>
<comment type="caution">
    <text evidence="2">The sequence shown here is derived from an EMBL/GenBank/DDBJ whole genome shotgun (WGS) entry which is preliminary data.</text>
</comment>